<protein>
    <submittedName>
        <fullName evidence="1">Uncharacterized protein</fullName>
    </submittedName>
</protein>
<dbReference type="EMBL" id="BGZK01000578">
    <property type="protein sequence ID" value="GBP51268.1"/>
    <property type="molecule type" value="Genomic_DNA"/>
</dbReference>
<reference evidence="1 2" key="1">
    <citation type="journal article" date="2019" name="Commun. Biol.">
        <title>The bagworm genome reveals a unique fibroin gene that provides high tensile strength.</title>
        <authorList>
            <person name="Kono N."/>
            <person name="Nakamura H."/>
            <person name="Ohtoshi R."/>
            <person name="Tomita M."/>
            <person name="Numata K."/>
            <person name="Arakawa K."/>
        </authorList>
    </citation>
    <scope>NUCLEOTIDE SEQUENCE [LARGE SCALE GENOMIC DNA]</scope>
</reference>
<sequence>MTTHERVFDQVSSPIDDEVVGRTRVNTEDECEAFIIRVRVPRARGPAGPAAPPRAQCQWRHPPQRSALARKSFPERVAKLTAARPDDLSMKFGDRERSKHAFVTSSGVVGGRGRVWSRSFVNGYTNEWFESETLHAGQVLVFTSVVTGGMKKSATDGLTCPPGALMLNLT</sequence>
<proteinExistence type="predicted"/>
<name>A0A4C1WIM2_EUMVA</name>
<gene>
    <name evidence="1" type="ORF">EVAR_48361_1</name>
</gene>
<dbReference type="Proteomes" id="UP000299102">
    <property type="component" value="Unassembled WGS sequence"/>
</dbReference>
<evidence type="ECO:0000313" key="1">
    <source>
        <dbReference type="EMBL" id="GBP51268.1"/>
    </source>
</evidence>
<accession>A0A4C1WIM2</accession>
<evidence type="ECO:0000313" key="2">
    <source>
        <dbReference type="Proteomes" id="UP000299102"/>
    </source>
</evidence>
<dbReference type="AlphaFoldDB" id="A0A4C1WIM2"/>
<keyword evidence="2" id="KW-1185">Reference proteome</keyword>
<organism evidence="1 2">
    <name type="scientific">Eumeta variegata</name>
    <name type="common">Bagworm moth</name>
    <name type="synonym">Eumeta japonica</name>
    <dbReference type="NCBI Taxonomy" id="151549"/>
    <lineage>
        <taxon>Eukaryota</taxon>
        <taxon>Metazoa</taxon>
        <taxon>Ecdysozoa</taxon>
        <taxon>Arthropoda</taxon>
        <taxon>Hexapoda</taxon>
        <taxon>Insecta</taxon>
        <taxon>Pterygota</taxon>
        <taxon>Neoptera</taxon>
        <taxon>Endopterygota</taxon>
        <taxon>Lepidoptera</taxon>
        <taxon>Glossata</taxon>
        <taxon>Ditrysia</taxon>
        <taxon>Tineoidea</taxon>
        <taxon>Psychidae</taxon>
        <taxon>Oiketicinae</taxon>
        <taxon>Eumeta</taxon>
    </lineage>
</organism>
<comment type="caution">
    <text evidence="1">The sequence shown here is derived from an EMBL/GenBank/DDBJ whole genome shotgun (WGS) entry which is preliminary data.</text>
</comment>